<reference evidence="2" key="2">
    <citation type="submission" date="2023-04" db="EMBL/GenBank/DDBJ databases">
        <authorList>
            <person name="Bu L."/>
            <person name="Lu L."/>
            <person name="Laidemitt M.R."/>
            <person name="Zhang S.M."/>
            <person name="Mutuku M."/>
            <person name="Mkoji G."/>
            <person name="Steinauer M."/>
            <person name="Loker E.S."/>
        </authorList>
    </citation>
    <scope>NUCLEOTIDE SEQUENCE</scope>
    <source>
        <strain evidence="2">KasaAsao</strain>
        <tissue evidence="2">Whole Snail</tissue>
    </source>
</reference>
<protein>
    <submittedName>
        <fullName evidence="2">Uncharacterized protein</fullName>
    </submittedName>
</protein>
<evidence type="ECO:0000313" key="3">
    <source>
        <dbReference type="Proteomes" id="UP001233172"/>
    </source>
</evidence>
<feature type="compositionally biased region" description="Polar residues" evidence="1">
    <location>
        <begin position="134"/>
        <end position="160"/>
    </location>
</feature>
<feature type="region of interest" description="Disordered" evidence="1">
    <location>
        <begin position="129"/>
        <end position="172"/>
    </location>
</feature>
<feature type="region of interest" description="Disordered" evidence="1">
    <location>
        <begin position="873"/>
        <end position="892"/>
    </location>
</feature>
<proteinExistence type="predicted"/>
<comment type="caution">
    <text evidence="2">The sequence shown here is derived from an EMBL/GenBank/DDBJ whole genome shotgun (WGS) entry which is preliminary data.</text>
</comment>
<evidence type="ECO:0000313" key="2">
    <source>
        <dbReference type="EMBL" id="KAK0047504.1"/>
    </source>
</evidence>
<keyword evidence="3" id="KW-1185">Reference proteome</keyword>
<accession>A0AAD8B3Q9</accession>
<evidence type="ECO:0000256" key="1">
    <source>
        <dbReference type="SAM" id="MobiDB-lite"/>
    </source>
</evidence>
<dbReference type="Proteomes" id="UP001233172">
    <property type="component" value="Unassembled WGS sequence"/>
</dbReference>
<dbReference type="AlphaFoldDB" id="A0AAD8B3Q9"/>
<sequence length="1190" mass="131139">MIGDETFSMISDSTDGSSPLLFSALCRKAGNAWRKGSQGSLCEGNLSPVIPSQSFERTSVDENVITTNVPSESSPSHLLITYDSQADLFDSQKSSDHTDQLNKKMKLSEDSQFTKEPLIHIVSQSPGKLKKNTVHSVSGSQSPGKLKTNTVHSVSGSQSPGKPKINTAHSVSGSQSVEYDKLLVEFPTCTQSYQALPDSRKSLQPIKLDDDAVSMFSTSTIPPVQDTYCPSGQVLLFSPIQSGHNLSHVPQPKNVHQCNIQNSSSSSPDITNPSMTSRNVCHDGSVHPSVGMAAQDITQSLHNVNNNFIKPKCQSGVMVHSSCKNNVDLPCVDNSSMKELNNSLHRNPEKSCASIVKSTKRSADIVATAVSAAVKMVNGEKRTKLVETQFLNCKDNGKRSKNDSLQKEKVLLKSSQVHQTEVDTLNRLINLYKTTLEKIPEKKPTDKLLDKLQHITEKLIQSHKEERIKLNSFHTRSGHKDSTKRASKRYETLVKQLEKRQALLHAAQSHHQELLHRISLEDTDKPQWSIDIKFASRENIDESQKDITTKKVSFGAKETGCNISSSHLYYSAMKQPALQPLRASHSCSTGVASVQLSSEEQEIHCLKTSQNVVDQNSHDQHCHTGSLHAEVSLSLPMSTVTSQTDTLDFSNSAVDETQLDLVKLSNSDCGLVKDHCYNKTEVVGKSLNLCTAGGAHKDMQTQMTQTCDLQLFHSCIEGSLPRIAGISSVVENKGLNSMPGLSQLQADVVMPEIDHGMQKLCKEIHVGEMCDVHVNELETALIDDVVNADLSCDMVRSRRRHETEPLKLNEMHLESLALGSELECSTLGKHISHIEEDKSKNQPSAVLSCMNYQTGTTQEVNIRGATKIKGHAITPNKSVNRPPSLCSTNSSSVFPVSSKEIKRRIESRVANLNKSVSLPLSLNLTSPTDRSAQRIVPKPLLPDNHVTDKSSRIYHTKKMAMKNVDLQSSSDHTFLTPSFSAQCKTQQLEVSHLTDRTMTHSQRPVTSTSVLASKTTVKEKPGRKKGRPKKCDLLKGEYLCSSKKSKKNLQISIKEYFPIVNEDSSVQCADTFCKNSVHNELLVLGKNSEQKEPVAPFQFTDHKKTDIPKSLDASEQACNSVSFDSGRDTDVPTSLATVGPISTIQSIQTIELIADSEVTKTSQDFPDAFWEENLADISMSKVFWDSVDMW</sequence>
<organism evidence="2 3">
    <name type="scientific">Biomphalaria pfeifferi</name>
    <name type="common">Bloodfluke planorb</name>
    <name type="synonym">Freshwater snail</name>
    <dbReference type="NCBI Taxonomy" id="112525"/>
    <lineage>
        <taxon>Eukaryota</taxon>
        <taxon>Metazoa</taxon>
        <taxon>Spiralia</taxon>
        <taxon>Lophotrochozoa</taxon>
        <taxon>Mollusca</taxon>
        <taxon>Gastropoda</taxon>
        <taxon>Heterobranchia</taxon>
        <taxon>Euthyneura</taxon>
        <taxon>Panpulmonata</taxon>
        <taxon>Hygrophila</taxon>
        <taxon>Lymnaeoidea</taxon>
        <taxon>Planorbidae</taxon>
        <taxon>Biomphalaria</taxon>
    </lineage>
</organism>
<reference evidence="2" key="1">
    <citation type="journal article" date="2023" name="PLoS Negl. Trop. Dis.">
        <title>A genome sequence for Biomphalaria pfeifferi, the major vector snail for the human-infecting parasite Schistosoma mansoni.</title>
        <authorList>
            <person name="Bu L."/>
            <person name="Lu L."/>
            <person name="Laidemitt M.R."/>
            <person name="Zhang S.M."/>
            <person name="Mutuku M."/>
            <person name="Mkoji G."/>
            <person name="Steinauer M."/>
            <person name="Loker E.S."/>
        </authorList>
    </citation>
    <scope>NUCLEOTIDE SEQUENCE</scope>
    <source>
        <strain evidence="2">KasaAsao</strain>
    </source>
</reference>
<name>A0AAD8B3Q9_BIOPF</name>
<dbReference type="EMBL" id="JASAOG010000150">
    <property type="protein sequence ID" value="KAK0047504.1"/>
    <property type="molecule type" value="Genomic_DNA"/>
</dbReference>
<gene>
    <name evidence="2" type="ORF">Bpfe_023056</name>
</gene>